<feature type="binding site" evidence="7">
    <location>
        <position position="125"/>
    </location>
    <ligand>
        <name>Zn(2+)</name>
        <dbReference type="ChEBI" id="CHEBI:29105"/>
    </ligand>
</feature>
<dbReference type="InterPro" id="IPR002481">
    <property type="entry name" value="FUR"/>
</dbReference>
<protein>
    <recommendedName>
        <fullName evidence="10">Fur family transcriptional regulator</fullName>
    </recommendedName>
</protein>
<feature type="binding site" evidence="7">
    <location>
        <position position="128"/>
    </location>
    <ligand>
        <name>Zn(2+)</name>
        <dbReference type="ChEBI" id="CHEBI:29105"/>
    </ligand>
</feature>
<dbReference type="InterPro" id="IPR043135">
    <property type="entry name" value="Fur_C"/>
</dbReference>
<keyword evidence="9" id="KW-1185">Reference proteome</keyword>
<dbReference type="GO" id="GO:0003700">
    <property type="term" value="F:DNA-binding transcription factor activity"/>
    <property type="evidence" value="ECO:0007669"/>
    <property type="project" value="InterPro"/>
</dbReference>
<dbReference type="Gene3D" id="3.30.1490.190">
    <property type="match status" value="1"/>
</dbReference>
<feature type="binding site" evidence="7">
    <location>
        <position position="88"/>
    </location>
    <ligand>
        <name>Zn(2+)</name>
        <dbReference type="ChEBI" id="CHEBI:29105"/>
    </ligand>
</feature>
<evidence type="ECO:0000313" key="8">
    <source>
        <dbReference type="EMBL" id="KSV59206.1"/>
    </source>
</evidence>
<name>A0A0V8QG34_9FIRM</name>
<feature type="binding site" evidence="7">
    <location>
        <position position="85"/>
    </location>
    <ligand>
        <name>Zn(2+)</name>
        <dbReference type="ChEBI" id="CHEBI:29105"/>
    </ligand>
</feature>
<keyword evidence="3 7" id="KW-0862">Zinc</keyword>
<dbReference type="GO" id="GO:0008270">
    <property type="term" value="F:zinc ion binding"/>
    <property type="evidence" value="ECO:0007669"/>
    <property type="project" value="TreeGrafter"/>
</dbReference>
<dbReference type="RefSeq" id="WP_058352593.1">
    <property type="nucleotide sequence ID" value="NZ_CABMMD010000151.1"/>
</dbReference>
<dbReference type="GO" id="GO:0045892">
    <property type="term" value="P:negative regulation of DNA-templated transcription"/>
    <property type="evidence" value="ECO:0007669"/>
    <property type="project" value="TreeGrafter"/>
</dbReference>
<evidence type="ECO:0000256" key="3">
    <source>
        <dbReference type="ARBA" id="ARBA00022833"/>
    </source>
</evidence>
<dbReference type="Pfam" id="PF01475">
    <property type="entry name" value="FUR"/>
    <property type="match status" value="1"/>
</dbReference>
<keyword evidence="5" id="KW-0238">DNA-binding</keyword>
<accession>A0A0V8QG34</accession>
<comment type="cofactor">
    <cofactor evidence="7">
        <name>Zn(2+)</name>
        <dbReference type="ChEBI" id="CHEBI:29105"/>
    </cofactor>
    <text evidence="7">Binds 1 zinc ion per subunit.</text>
</comment>
<evidence type="ECO:0000256" key="4">
    <source>
        <dbReference type="ARBA" id="ARBA00023015"/>
    </source>
</evidence>
<dbReference type="PANTHER" id="PTHR33202:SF7">
    <property type="entry name" value="FERRIC UPTAKE REGULATION PROTEIN"/>
    <property type="match status" value="1"/>
</dbReference>
<keyword evidence="4" id="KW-0805">Transcription regulation</keyword>
<dbReference type="Proteomes" id="UP000054874">
    <property type="component" value="Unassembled WGS sequence"/>
</dbReference>
<dbReference type="Gene3D" id="1.10.10.10">
    <property type="entry name" value="Winged helix-like DNA-binding domain superfamily/Winged helix DNA-binding domain"/>
    <property type="match status" value="1"/>
</dbReference>
<sequence length="131" mass="15001">MSKYNTKQRKILLAYLNQHPDKLMSTHQIAEALQNQGISLSAVYRNLSQLEVEEKVRRCTKAGTREVFYQYIAAEACKGALHMICIKCGRTFHMAHGNLTLFTKYLEESENFTLDTTDTVLYGICLECKES</sequence>
<evidence type="ECO:0008006" key="10">
    <source>
        <dbReference type="Google" id="ProtNLM"/>
    </source>
</evidence>
<organism evidence="8 9">
    <name type="scientific">Acetivibrio ethanolgignens</name>
    <dbReference type="NCBI Taxonomy" id="290052"/>
    <lineage>
        <taxon>Bacteria</taxon>
        <taxon>Bacillati</taxon>
        <taxon>Bacillota</taxon>
        <taxon>Clostridia</taxon>
        <taxon>Eubacteriales</taxon>
        <taxon>Oscillospiraceae</taxon>
        <taxon>Acetivibrio</taxon>
    </lineage>
</organism>
<evidence type="ECO:0000256" key="1">
    <source>
        <dbReference type="ARBA" id="ARBA00007957"/>
    </source>
</evidence>
<keyword evidence="7" id="KW-0479">Metal-binding</keyword>
<keyword evidence="2" id="KW-0678">Repressor</keyword>
<evidence type="ECO:0000313" key="9">
    <source>
        <dbReference type="Proteomes" id="UP000054874"/>
    </source>
</evidence>
<dbReference type="PANTHER" id="PTHR33202">
    <property type="entry name" value="ZINC UPTAKE REGULATION PROTEIN"/>
    <property type="match status" value="1"/>
</dbReference>
<dbReference type="InterPro" id="IPR036390">
    <property type="entry name" value="WH_DNA-bd_sf"/>
</dbReference>
<keyword evidence="6" id="KW-0804">Transcription</keyword>
<evidence type="ECO:0000256" key="7">
    <source>
        <dbReference type="PIRSR" id="PIRSR602481-1"/>
    </source>
</evidence>
<proteinExistence type="inferred from homology"/>
<evidence type="ECO:0000256" key="6">
    <source>
        <dbReference type="ARBA" id="ARBA00023163"/>
    </source>
</evidence>
<dbReference type="AlphaFoldDB" id="A0A0V8QG34"/>
<dbReference type="GO" id="GO:0000976">
    <property type="term" value="F:transcription cis-regulatory region binding"/>
    <property type="evidence" value="ECO:0007669"/>
    <property type="project" value="TreeGrafter"/>
</dbReference>
<dbReference type="EMBL" id="LNAM01000151">
    <property type="protein sequence ID" value="KSV59206.1"/>
    <property type="molecule type" value="Genomic_DNA"/>
</dbReference>
<dbReference type="InterPro" id="IPR036388">
    <property type="entry name" value="WH-like_DNA-bd_sf"/>
</dbReference>
<comment type="caution">
    <text evidence="8">The sequence shown here is derived from an EMBL/GenBank/DDBJ whole genome shotgun (WGS) entry which is preliminary data.</text>
</comment>
<reference evidence="8 9" key="1">
    <citation type="submission" date="2015-11" db="EMBL/GenBank/DDBJ databases">
        <title>Butyribacter intestini gen. nov., sp. nov., a butyric acid-producing bacterium of the family Lachnospiraceae isolated from the human faeces.</title>
        <authorList>
            <person name="Zou Y."/>
            <person name="Xue W."/>
            <person name="Luo G."/>
            <person name="Lv M."/>
        </authorList>
    </citation>
    <scope>NUCLEOTIDE SEQUENCE [LARGE SCALE GENOMIC DNA]</scope>
    <source>
        <strain evidence="8 9">ACET-33324</strain>
    </source>
</reference>
<dbReference type="GO" id="GO:1900376">
    <property type="term" value="P:regulation of secondary metabolite biosynthetic process"/>
    <property type="evidence" value="ECO:0007669"/>
    <property type="project" value="TreeGrafter"/>
</dbReference>
<comment type="similarity">
    <text evidence="1">Belongs to the Fur family.</text>
</comment>
<dbReference type="SUPFAM" id="SSF46785">
    <property type="entry name" value="Winged helix' DNA-binding domain"/>
    <property type="match status" value="1"/>
</dbReference>
<evidence type="ECO:0000256" key="2">
    <source>
        <dbReference type="ARBA" id="ARBA00022491"/>
    </source>
</evidence>
<gene>
    <name evidence="8" type="ORF">ASU35_10215</name>
</gene>
<dbReference type="STRING" id="290052.ASU35_10215"/>
<evidence type="ECO:0000256" key="5">
    <source>
        <dbReference type="ARBA" id="ARBA00023125"/>
    </source>
</evidence>